<dbReference type="PANTHER" id="PTHR22910:SF6">
    <property type="entry name" value="PROTEIN MGARP"/>
    <property type="match status" value="1"/>
</dbReference>
<dbReference type="Ensembl" id="ENSPSTT00000024177.1">
    <property type="protein sequence ID" value="ENSPSTP00000022997.1"/>
    <property type="gene ID" value="ENSPSTG00000016903.1"/>
</dbReference>
<protein>
    <submittedName>
        <fullName evidence="4">Mitochondria localized glutamic acid rich protein</fullName>
    </submittedName>
</protein>
<keyword evidence="5" id="KW-1185">Reference proteome</keyword>
<dbReference type="PANTHER" id="PTHR22910">
    <property type="entry name" value="PROTEIN MGARP"/>
    <property type="match status" value="1"/>
</dbReference>
<reference evidence="4" key="2">
    <citation type="submission" date="2025-09" db="UniProtKB">
        <authorList>
            <consortium name="Ensembl"/>
        </authorList>
    </citation>
    <scope>IDENTIFICATION</scope>
</reference>
<dbReference type="InterPro" id="IPR026093">
    <property type="entry name" value="MGARP"/>
</dbReference>
<dbReference type="GO" id="GO:0005741">
    <property type="term" value="C:mitochondrial outer membrane"/>
    <property type="evidence" value="ECO:0007669"/>
    <property type="project" value="TreeGrafter"/>
</dbReference>
<dbReference type="AlphaFoldDB" id="A0A8C9G0F9"/>
<dbReference type="GO" id="GO:0008089">
    <property type="term" value="P:anterograde axonal transport"/>
    <property type="evidence" value="ECO:0007669"/>
    <property type="project" value="InterPro"/>
</dbReference>
<dbReference type="GO" id="GO:1904115">
    <property type="term" value="C:axon cytoplasm"/>
    <property type="evidence" value="ECO:0007669"/>
    <property type="project" value="GOC"/>
</dbReference>
<organism evidence="4 5">
    <name type="scientific">Pavo cristatus</name>
    <name type="common">Indian peafowl</name>
    <name type="synonym">Blue peafowl</name>
    <dbReference type="NCBI Taxonomy" id="9049"/>
    <lineage>
        <taxon>Eukaryota</taxon>
        <taxon>Metazoa</taxon>
        <taxon>Chordata</taxon>
        <taxon>Craniata</taxon>
        <taxon>Vertebrata</taxon>
        <taxon>Euteleostomi</taxon>
        <taxon>Archelosauria</taxon>
        <taxon>Archosauria</taxon>
        <taxon>Dinosauria</taxon>
        <taxon>Saurischia</taxon>
        <taxon>Theropoda</taxon>
        <taxon>Coelurosauria</taxon>
        <taxon>Aves</taxon>
        <taxon>Neognathae</taxon>
        <taxon>Galloanserae</taxon>
        <taxon>Galliformes</taxon>
        <taxon>Phasianidae</taxon>
        <taxon>Phasianinae</taxon>
        <taxon>Pavo</taxon>
    </lineage>
</organism>
<feature type="transmembrane region" description="Helical" evidence="2">
    <location>
        <begin position="47"/>
        <end position="65"/>
    </location>
</feature>
<keyword evidence="2" id="KW-0472">Membrane</keyword>
<proteinExistence type="predicted"/>
<evidence type="ECO:0000259" key="3">
    <source>
        <dbReference type="Pfam" id="PF14962"/>
    </source>
</evidence>
<reference evidence="4" key="1">
    <citation type="submission" date="2025-08" db="UniProtKB">
        <authorList>
            <consortium name="Ensembl"/>
        </authorList>
    </citation>
    <scope>IDENTIFICATION</scope>
</reference>
<evidence type="ECO:0000313" key="5">
    <source>
        <dbReference type="Proteomes" id="UP000694428"/>
    </source>
</evidence>
<dbReference type="Pfam" id="PF14962">
    <property type="entry name" value="AIF-MLS"/>
    <property type="match status" value="1"/>
</dbReference>
<evidence type="ECO:0000256" key="2">
    <source>
        <dbReference type="SAM" id="Phobius"/>
    </source>
</evidence>
<keyword evidence="2" id="KW-1133">Transmembrane helix</keyword>
<evidence type="ECO:0000256" key="1">
    <source>
        <dbReference type="SAM" id="MobiDB-lite"/>
    </source>
</evidence>
<feature type="region of interest" description="Disordered" evidence="1">
    <location>
        <begin position="85"/>
        <end position="236"/>
    </location>
</feature>
<sequence length="236" mass="24500">MYLCRAASQALAARLSRAPSAASRLTQRAPLRQMSSGSVPGSSGENMIYYLITGVAAFGALFYTYKVVGSSRSNYIEHVNVLHERGQKHKADSYKEGDEEETAEVTGADVATEEADAAAAAGPAAQEESSGVTPETGGESDLPAADTPTAMEGAQQEAAANSEAPAVQETVSEVLDVAAASAHEENLDSVKEGVASAAQEMSDTATRDQDADAEESGRASEVSEEEKAPEEVAKEP</sequence>
<name>A0A8C9G0F9_PAVCR</name>
<evidence type="ECO:0000313" key="4">
    <source>
        <dbReference type="Ensembl" id="ENSPSTP00000022997.1"/>
    </source>
</evidence>
<feature type="compositionally biased region" description="Basic and acidic residues" evidence="1">
    <location>
        <begin position="205"/>
        <end position="218"/>
    </location>
</feature>
<feature type="compositionally biased region" description="Basic and acidic residues" evidence="1">
    <location>
        <begin position="182"/>
        <end position="191"/>
    </location>
</feature>
<keyword evidence="2" id="KW-0812">Transmembrane</keyword>
<feature type="compositionally biased region" description="Basic and acidic residues" evidence="1">
    <location>
        <begin position="85"/>
        <end position="96"/>
    </location>
</feature>
<accession>A0A8C9G0F9</accession>
<feature type="compositionally biased region" description="Basic and acidic residues" evidence="1">
    <location>
        <begin position="225"/>
        <end position="236"/>
    </location>
</feature>
<feature type="domain" description="Protein MGARP N-terminal" evidence="3">
    <location>
        <begin position="1"/>
        <end position="199"/>
    </location>
</feature>
<dbReference type="InterPro" id="IPR032773">
    <property type="entry name" value="MGARP_N"/>
</dbReference>
<dbReference type="Proteomes" id="UP000694428">
    <property type="component" value="Unplaced"/>
</dbReference>